<name>A0A0F5JT84_9BURK</name>
<reference evidence="1 2" key="1">
    <citation type="submission" date="2015-03" db="EMBL/GenBank/DDBJ databases">
        <title>Draft Genome Sequence of Burkholderia andropogonis type strain ICMP2807, isolated from Sorghum bicolor.</title>
        <authorList>
            <person name="Lopes-Santos L."/>
            <person name="Castro D.B."/>
            <person name="Ottoboni L.M."/>
            <person name="Park D."/>
            <person name="Weirc B.S."/>
            <person name="Destefano S.A."/>
        </authorList>
    </citation>
    <scope>NUCLEOTIDE SEQUENCE [LARGE SCALE GENOMIC DNA]</scope>
    <source>
        <strain evidence="1 2">ICMP2807</strain>
    </source>
</reference>
<organism evidence="1 2">
    <name type="scientific">Robbsia andropogonis</name>
    <dbReference type="NCBI Taxonomy" id="28092"/>
    <lineage>
        <taxon>Bacteria</taxon>
        <taxon>Pseudomonadati</taxon>
        <taxon>Pseudomonadota</taxon>
        <taxon>Betaproteobacteria</taxon>
        <taxon>Burkholderiales</taxon>
        <taxon>Burkholderiaceae</taxon>
        <taxon>Robbsia</taxon>
    </lineage>
</organism>
<keyword evidence="2" id="KW-1185">Reference proteome</keyword>
<dbReference type="STRING" id="28092.WM40_25510"/>
<dbReference type="PATRIC" id="fig|28092.6.peg.6014"/>
<gene>
    <name evidence="1" type="ORF">WM40_25510</name>
</gene>
<dbReference type="EMBL" id="LAQU01000082">
    <property type="protein sequence ID" value="KKB61041.1"/>
    <property type="molecule type" value="Genomic_DNA"/>
</dbReference>
<proteinExistence type="predicted"/>
<sequence>MKAIARILDAIEQHGPMSAVEIANVLGIKYEAVRFVIAGYRQATPPGSPRALRVYAYARPRTIKGKRAQIFEISGEPDVTYVETRKVSNGNVNDFRAKAISDIDSAIANMLPVLRAQAGNPFGVAMAQCGVRA</sequence>
<evidence type="ECO:0000313" key="1">
    <source>
        <dbReference type="EMBL" id="KKB61041.1"/>
    </source>
</evidence>
<evidence type="ECO:0000313" key="2">
    <source>
        <dbReference type="Proteomes" id="UP000033618"/>
    </source>
</evidence>
<dbReference type="AlphaFoldDB" id="A0A0F5JT84"/>
<comment type="caution">
    <text evidence="1">The sequence shown here is derived from an EMBL/GenBank/DDBJ whole genome shotgun (WGS) entry which is preliminary data.</text>
</comment>
<dbReference type="RefSeq" id="WP_046154414.1">
    <property type="nucleotide sequence ID" value="NZ_CADFGU010000001.1"/>
</dbReference>
<dbReference type="Proteomes" id="UP000033618">
    <property type="component" value="Unassembled WGS sequence"/>
</dbReference>
<protein>
    <submittedName>
        <fullName evidence="1">Uncharacterized protein</fullName>
    </submittedName>
</protein>
<accession>A0A0F5JT84</accession>